<dbReference type="PROSITE" id="PS00623">
    <property type="entry name" value="GMC_OXRED_1"/>
    <property type="match status" value="1"/>
</dbReference>
<dbReference type="OMA" id="PHIFGAH"/>
<feature type="signal peptide" evidence="4">
    <location>
        <begin position="1"/>
        <end position="23"/>
    </location>
</feature>
<dbReference type="PANTHER" id="PTHR11552">
    <property type="entry name" value="GLUCOSE-METHANOL-CHOLINE GMC OXIDOREDUCTASE"/>
    <property type="match status" value="1"/>
</dbReference>
<dbReference type="InterPro" id="IPR007867">
    <property type="entry name" value="GMC_OxRtase_C"/>
</dbReference>
<protein>
    <recommendedName>
        <fullName evidence="5 6">Glucose-methanol-choline oxidoreductase N-terminal domain-containing protein</fullName>
    </recommendedName>
</protein>
<comment type="similarity">
    <text evidence="1 3">Belongs to the GMC oxidoreductase family.</text>
</comment>
<keyword evidence="3" id="KW-0285">Flavoprotein</keyword>
<dbReference type="InterPro" id="IPR012132">
    <property type="entry name" value="GMC_OxRdtase"/>
</dbReference>
<dbReference type="SUPFAM" id="SSF54373">
    <property type="entry name" value="FAD-linked reductases, C-terminal domain"/>
    <property type="match status" value="1"/>
</dbReference>
<dbReference type="InterPro" id="IPR036188">
    <property type="entry name" value="FAD/NAD-bd_sf"/>
</dbReference>
<evidence type="ECO:0000313" key="7">
    <source>
        <dbReference type="EnsemblMetazoa" id="tetur11g03600.1"/>
    </source>
</evidence>
<dbReference type="OrthoDB" id="269227at2759"/>
<dbReference type="PIRSF" id="PIRSF000137">
    <property type="entry name" value="Alcohol_oxidase"/>
    <property type="match status" value="1"/>
</dbReference>
<evidence type="ECO:0000259" key="6">
    <source>
        <dbReference type="PROSITE" id="PS00624"/>
    </source>
</evidence>
<dbReference type="HOGENOM" id="CLU_002865_1_3_1"/>
<evidence type="ECO:0000259" key="5">
    <source>
        <dbReference type="PROSITE" id="PS00623"/>
    </source>
</evidence>
<name>T1KH98_TETUR</name>
<feature type="domain" description="Glucose-methanol-choline oxidoreductase N-terminal" evidence="6">
    <location>
        <begin position="292"/>
        <end position="306"/>
    </location>
</feature>
<proteinExistence type="inferred from homology"/>
<evidence type="ECO:0000313" key="8">
    <source>
        <dbReference type="Proteomes" id="UP000015104"/>
    </source>
</evidence>
<evidence type="ECO:0000256" key="4">
    <source>
        <dbReference type="SAM" id="SignalP"/>
    </source>
</evidence>
<dbReference type="PROSITE" id="PS00624">
    <property type="entry name" value="GMC_OXRED_2"/>
    <property type="match status" value="1"/>
</dbReference>
<dbReference type="GeneID" id="107363851"/>
<dbReference type="GO" id="GO:0050660">
    <property type="term" value="F:flavin adenine dinucleotide binding"/>
    <property type="evidence" value="ECO:0007669"/>
    <property type="project" value="InterPro"/>
</dbReference>
<evidence type="ECO:0000256" key="2">
    <source>
        <dbReference type="PIRSR" id="PIRSR000137-2"/>
    </source>
</evidence>
<dbReference type="Gene3D" id="3.30.560.10">
    <property type="entry name" value="Glucose Oxidase, domain 3"/>
    <property type="match status" value="1"/>
</dbReference>
<feature type="binding site" evidence="2">
    <location>
        <position position="119"/>
    </location>
    <ligand>
        <name>FAD</name>
        <dbReference type="ChEBI" id="CHEBI:57692"/>
    </ligand>
</feature>
<reference evidence="8" key="1">
    <citation type="submission" date="2011-08" db="EMBL/GenBank/DDBJ databases">
        <authorList>
            <person name="Rombauts S."/>
        </authorList>
    </citation>
    <scope>NUCLEOTIDE SEQUENCE</scope>
    <source>
        <strain evidence="8">London</strain>
    </source>
</reference>
<feature type="binding site" evidence="2">
    <location>
        <position position="567"/>
    </location>
    <ligand>
        <name>FAD</name>
        <dbReference type="ChEBI" id="CHEBI:57692"/>
    </ligand>
</feature>
<dbReference type="RefSeq" id="XP_015786601.2">
    <property type="nucleotide sequence ID" value="XM_015931115.2"/>
</dbReference>
<dbReference type="Pfam" id="PF05199">
    <property type="entry name" value="GMC_oxred_C"/>
    <property type="match status" value="1"/>
</dbReference>
<dbReference type="Gene3D" id="3.50.50.60">
    <property type="entry name" value="FAD/NAD(P)-binding domain"/>
    <property type="match status" value="1"/>
</dbReference>
<dbReference type="STRING" id="32264.T1KH98"/>
<comment type="cofactor">
    <cofactor evidence="2">
        <name>FAD</name>
        <dbReference type="ChEBI" id="CHEBI:57692"/>
    </cofactor>
</comment>
<dbReference type="GO" id="GO:0016614">
    <property type="term" value="F:oxidoreductase activity, acting on CH-OH group of donors"/>
    <property type="evidence" value="ECO:0007669"/>
    <property type="project" value="InterPro"/>
</dbReference>
<sequence length="619" mass="68930">MVQGALALLPAILPMAMILLLRQEEPSMIGRNTWDKEYDYIIVGGGSAGAVIANRLSENSEWKVLLLEAGGSESILSDIPITAATLQMTKIDWAYQTEPQEASCFGLIGRQSRWPRGKVLGGSSVLNYMLYVRGNRRDYDRWAQLGAKGWSWKDVFPYFLKSEDNQEKEFLDNGYHASGGYLTISRPPNISVLAHAFVKAGLHLGYPNVDINGPIQSGFMTPQGTIRRGARCSTAKAFLQPVKNRRNLHILPFSLATKILFNEYKRAIGVQFDRFSLPRVVYARREIILSAGSINSPQLLMLSGVGPKEQLESLEIPVISDLPVGENLQDHIYPGGIHFTITEKASLLQRRIGNIKNIMDFFLNGKGPFTALGGVEGLGFIKTKYANLSDDWPDFEIHMLSGSPTSDDGTVFRRVQGFTREMWESVYRPYLPFDTVSIYPVMLRPKSVGYIRLRSSSPYEPPIINPRYLTHPDDIHSMVEAMKISIAVGLAPSFRALGSKIFETVFPGCEIYTMWSDEYLACVARTYTSTIYHPVGTCRMGDPRDPRSVVDPSLRVLGVSGLRVADGSIMPTIVSGNTNAPIIMIAEKASDLIKGESSELDDDSDETYYTNKKQNHLFE</sequence>
<dbReference type="SUPFAM" id="SSF51905">
    <property type="entry name" value="FAD/NAD(P)-binding domain"/>
    <property type="match status" value="1"/>
</dbReference>
<reference evidence="7" key="2">
    <citation type="submission" date="2015-06" db="UniProtKB">
        <authorList>
            <consortium name="EnsemblMetazoa"/>
        </authorList>
    </citation>
    <scope>IDENTIFICATION</scope>
</reference>
<keyword evidence="2 3" id="KW-0274">FAD</keyword>
<dbReference type="EnsemblMetazoa" id="tetur11g03600.1">
    <property type="protein sequence ID" value="tetur11g03600.1"/>
    <property type="gene ID" value="tetur11g03600"/>
</dbReference>
<dbReference type="Pfam" id="PF00732">
    <property type="entry name" value="GMC_oxred_N"/>
    <property type="match status" value="1"/>
</dbReference>
<keyword evidence="4" id="KW-0732">Signal</keyword>
<dbReference type="InterPro" id="IPR000172">
    <property type="entry name" value="GMC_OxRdtase_N"/>
</dbReference>
<feature type="chain" id="PRO_5007729150" description="Glucose-methanol-choline oxidoreductase N-terminal domain-containing protein" evidence="4">
    <location>
        <begin position="24"/>
        <end position="619"/>
    </location>
</feature>
<evidence type="ECO:0000256" key="3">
    <source>
        <dbReference type="RuleBase" id="RU003968"/>
    </source>
</evidence>
<feature type="domain" description="Glucose-methanol-choline oxidoreductase N-terminal" evidence="5">
    <location>
        <begin position="117"/>
        <end position="140"/>
    </location>
</feature>
<dbReference type="EMBL" id="CAEY01000074">
    <property type="status" value="NOT_ANNOTATED_CDS"/>
    <property type="molecule type" value="Genomic_DNA"/>
</dbReference>
<accession>T1KH98</accession>
<dbReference type="PANTHER" id="PTHR11552:SF227">
    <property type="entry name" value="GLUCOSE DEHYDROGENASE [FAD, QUINONE]-LIKE PROTEIN"/>
    <property type="match status" value="1"/>
</dbReference>
<keyword evidence="8" id="KW-1185">Reference proteome</keyword>
<evidence type="ECO:0000256" key="1">
    <source>
        <dbReference type="ARBA" id="ARBA00010790"/>
    </source>
</evidence>
<dbReference type="Proteomes" id="UP000015104">
    <property type="component" value="Unassembled WGS sequence"/>
</dbReference>
<dbReference type="eggNOG" id="KOG1238">
    <property type="taxonomic scope" value="Eukaryota"/>
</dbReference>
<dbReference type="AlphaFoldDB" id="T1KH98"/>
<dbReference type="KEGG" id="tut:107363851"/>
<organism evidence="7 8">
    <name type="scientific">Tetranychus urticae</name>
    <name type="common">Two-spotted spider mite</name>
    <dbReference type="NCBI Taxonomy" id="32264"/>
    <lineage>
        <taxon>Eukaryota</taxon>
        <taxon>Metazoa</taxon>
        <taxon>Ecdysozoa</taxon>
        <taxon>Arthropoda</taxon>
        <taxon>Chelicerata</taxon>
        <taxon>Arachnida</taxon>
        <taxon>Acari</taxon>
        <taxon>Acariformes</taxon>
        <taxon>Trombidiformes</taxon>
        <taxon>Prostigmata</taxon>
        <taxon>Eleutherengona</taxon>
        <taxon>Raphignathae</taxon>
        <taxon>Tetranychoidea</taxon>
        <taxon>Tetranychidae</taxon>
        <taxon>Tetranychus</taxon>
    </lineage>
</organism>